<dbReference type="AlphaFoldDB" id="A0A4C1X063"/>
<organism evidence="2 3">
    <name type="scientific">Eumeta variegata</name>
    <name type="common">Bagworm moth</name>
    <name type="synonym">Eumeta japonica</name>
    <dbReference type="NCBI Taxonomy" id="151549"/>
    <lineage>
        <taxon>Eukaryota</taxon>
        <taxon>Metazoa</taxon>
        <taxon>Ecdysozoa</taxon>
        <taxon>Arthropoda</taxon>
        <taxon>Hexapoda</taxon>
        <taxon>Insecta</taxon>
        <taxon>Pterygota</taxon>
        <taxon>Neoptera</taxon>
        <taxon>Endopterygota</taxon>
        <taxon>Lepidoptera</taxon>
        <taxon>Glossata</taxon>
        <taxon>Ditrysia</taxon>
        <taxon>Tineoidea</taxon>
        <taxon>Psychidae</taxon>
        <taxon>Oiketicinae</taxon>
        <taxon>Eumeta</taxon>
    </lineage>
</organism>
<sequence>MRNNYSSTRAEPLVKLEQPLKGGRCHFVKFRLKRRRWNTLLVWFDVLDDRALESEASRKSARRRWGAPGALPAAARAPDGSRGRAERRTY</sequence>
<dbReference type="EMBL" id="BGZK01000675">
    <property type="protein sequence ID" value="GBP55675.1"/>
    <property type="molecule type" value="Genomic_DNA"/>
</dbReference>
<dbReference type="Proteomes" id="UP000299102">
    <property type="component" value="Unassembled WGS sequence"/>
</dbReference>
<gene>
    <name evidence="2" type="ORF">EVAR_18966_1</name>
</gene>
<feature type="compositionally biased region" description="Basic and acidic residues" evidence="1">
    <location>
        <begin position="79"/>
        <end position="90"/>
    </location>
</feature>
<protein>
    <submittedName>
        <fullName evidence="2">Uncharacterized protein</fullName>
    </submittedName>
</protein>
<evidence type="ECO:0000256" key="1">
    <source>
        <dbReference type="SAM" id="MobiDB-lite"/>
    </source>
</evidence>
<reference evidence="2 3" key="1">
    <citation type="journal article" date="2019" name="Commun. Biol.">
        <title>The bagworm genome reveals a unique fibroin gene that provides high tensile strength.</title>
        <authorList>
            <person name="Kono N."/>
            <person name="Nakamura H."/>
            <person name="Ohtoshi R."/>
            <person name="Tomita M."/>
            <person name="Numata K."/>
            <person name="Arakawa K."/>
        </authorList>
    </citation>
    <scope>NUCLEOTIDE SEQUENCE [LARGE SCALE GENOMIC DNA]</scope>
</reference>
<feature type="compositionally biased region" description="Low complexity" evidence="1">
    <location>
        <begin position="66"/>
        <end position="78"/>
    </location>
</feature>
<keyword evidence="3" id="KW-1185">Reference proteome</keyword>
<feature type="region of interest" description="Disordered" evidence="1">
    <location>
        <begin position="54"/>
        <end position="90"/>
    </location>
</feature>
<accession>A0A4C1X063</accession>
<comment type="caution">
    <text evidence="2">The sequence shown here is derived from an EMBL/GenBank/DDBJ whole genome shotgun (WGS) entry which is preliminary data.</text>
</comment>
<evidence type="ECO:0000313" key="2">
    <source>
        <dbReference type="EMBL" id="GBP55675.1"/>
    </source>
</evidence>
<name>A0A4C1X063_EUMVA</name>
<evidence type="ECO:0000313" key="3">
    <source>
        <dbReference type="Proteomes" id="UP000299102"/>
    </source>
</evidence>
<proteinExistence type="predicted"/>